<name>A0AAV6S9L8_SOLSE</name>
<feature type="region of interest" description="Disordered" evidence="1">
    <location>
        <begin position="1"/>
        <end position="123"/>
    </location>
</feature>
<dbReference type="AlphaFoldDB" id="A0AAV6S9L8"/>
<feature type="compositionally biased region" description="Basic and acidic residues" evidence="1">
    <location>
        <begin position="78"/>
        <end position="92"/>
    </location>
</feature>
<evidence type="ECO:0000259" key="3">
    <source>
        <dbReference type="Pfam" id="PF05609"/>
    </source>
</evidence>
<evidence type="ECO:0000256" key="2">
    <source>
        <dbReference type="SAM" id="Phobius"/>
    </source>
</evidence>
<dbReference type="PANTHER" id="PTHR18843">
    <property type="entry name" value="TORSIN-1A-INTERACTING PROTEIN"/>
    <property type="match status" value="1"/>
</dbReference>
<feature type="transmembrane region" description="Helical" evidence="2">
    <location>
        <begin position="282"/>
        <end position="302"/>
    </location>
</feature>
<feature type="domain" description="Torsin-1A-interacting protein 1/2 AAA+ activator" evidence="3">
    <location>
        <begin position="324"/>
        <end position="540"/>
    </location>
</feature>
<comment type="caution">
    <text evidence="4">The sequence shown here is derived from an EMBL/GenBank/DDBJ whole genome shotgun (WGS) entry which is preliminary data.</text>
</comment>
<dbReference type="InterPro" id="IPR046753">
    <property type="entry name" value="TOIP1/2_C"/>
</dbReference>
<dbReference type="InterPro" id="IPR008662">
    <property type="entry name" value="TOIP1/2"/>
</dbReference>
<dbReference type="Proteomes" id="UP000693946">
    <property type="component" value="Linkage Group LG14"/>
</dbReference>
<accession>A0AAV6S9L8</accession>
<keyword evidence="2" id="KW-0472">Membrane</keyword>
<proteinExistence type="predicted"/>
<protein>
    <recommendedName>
        <fullName evidence="3">Torsin-1A-interacting protein 1/2 AAA+ activator domain-containing protein</fullName>
    </recommendedName>
</protein>
<gene>
    <name evidence="4" type="ORF">JOB18_017035</name>
</gene>
<feature type="compositionally biased region" description="Polar residues" evidence="1">
    <location>
        <begin position="19"/>
        <end position="30"/>
    </location>
</feature>
<dbReference type="GO" id="GO:0061024">
    <property type="term" value="P:membrane organization"/>
    <property type="evidence" value="ECO:0007669"/>
    <property type="project" value="TreeGrafter"/>
</dbReference>
<keyword evidence="2" id="KW-1133">Transmembrane helix</keyword>
<evidence type="ECO:0000313" key="5">
    <source>
        <dbReference type="Proteomes" id="UP000693946"/>
    </source>
</evidence>
<reference evidence="4 5" key="1">
    <citation type="journal article" date="2021" name="Sci. Rep.">
        <title>Chromosome anchoring in Senegalese sole (Solea senegalensis) reveals sex-associated markers and genome rearrangements in flatfish.</title>
        <authorList>
            <person name="Guerrero-Cozar I."/>
            <person name="Gomez-Garrido J."/>
            <person name="Berbel C."/>
            <person name="Martinez-Blanch J.F."/>
            <person name="Alioto T."/>
            <person name="Claros M.G."/>
            <person name="Gagnaire P.A."/>
            <person name="Manchado M."/>
        </authorList>
    </citation>
    <scope>NUCLEOTIDE SEQUENCE [LARGE SCALE GENOMIC DNA]</scope>
    <source>
        <strain evidence="4">Sse05_10M</strain>
    </source>
</reference>
<sequence>MDAKISQNKELVPLRRSTRNLSSNKASSFEVTPRGPLKRTRKSSGNKAPVAAVNGSREKEEGGSDEGESPSKKRRLKTERAAGSHGDGKEMEAQESPENMEKTTDQVVDSPMEDSSHTTRPPVLSQGFATGIFPVLETDAAGEVNLFPVVVLNERCQPYAVIKDSDLKKTITEKPPTKKPAASSKPVVPVRPLLNRHDAPASKTSIPEYQSWMKSMASIPGVPTGRGLTTGVYQRPRDYSTIHHRINNIPINKEPVKSEKQEQVKKNKVIKASSGHSTRGCMWYLCCVVLLVLLSSAALLAFKKIPLLQRLGDHGSHSTRAVEAELFVDQLSLLEAQFPSQRPELWRRSKIHLEKHLRTAQPKEPVSLIITAGRMAKRTLHCLAQSLASSFSSALNGTVLHIDGASKAGQESDTVKLDIDSKLKEAFEGDKPVAVIHRLEELPPGSTLIFYRYCDHETAAYKSVFLLFTVLLPQDELSTQLSMMDVEEMVQDYVKEKLVSSSSQTSFNEMDVDKFGGLWSRISHLILPVVSEKEVEREGC</sequence>
<organism evidence="4 5">
    <name type="scientific">Solea senegalensis</name>
    <name type="common">Senegalese sole</name>
    <dbReference type="NCBI Taxonomy" id="28829"/>
    <lineage>
        <taxon>Eukaryota</taxon>
        <taxon>Metazoa</taxon>
        <taxon>Chordata</taxon>
        <taxon>Craniata</taxon>
        <taxon>Vertebrata</taxon>
        <taxon>Euteleostomi</taxon>
        <taxon>Actinopterygii</taxon>
        <taxon>Neopterygii</taxon>
        <taxon>Teleostei</taxon>
        <taxon>Neoteleostei</taxon>
        <taxon>Acanthomorphata</taxon>
        <taxon>Carangaria</taxon>
        <taxon>Pleuronectiformes</taxon>
        <taxon>Pleuronectoidei</taxon>
        <taxon>Soleidae</taxon>
        <taxon>Solea</taxon>
    </lineage>
</organism>
<dbReference type="PANTHER" id="PTHR18843:SF7">
    <property type="entry name" value="LAMINA-ASSOCIATED POLYPEPTIDE 1B ISOFORM 1-RELATED"/>
    <property type="match status" value="1"/>
</dbReference>
<evidence type="ECO:0000256" key="1">
    <source>
        <dbReference type="SAM" id="MobiDB-lite"/>
    </source>
</evidence>
<evidence type="ECO:0000313" key="4">
    <source>
        <dbReference type="EMBL" id="KAG7513803.1"/>
    </source>
</evidence>
<keyword evidence="5" id="KW-1185">Reference proteome</keyword>
<dbReference type="GO" id="GO:0016020">
    <property type="term" value="C:membrane"/>
    <property type="evidence" value="ECO:0007669"/>
    <property type="project" value="TreeGrafter"/>
</dbReference>
<dbReference type="Pfam" id="PF05609">
    <property type="entry name" value="LAP1_C"/>
    <property type="match status" value="1"/>
</dbReference>
<dbReference type="GO" id="GO:0001671">
    <property type="term" value="F:ATPase activator activity"/>
    <property type="evidence" value="ECO:0007669"/>
    <property type="project" value="InterPro"/>
</dbReference>
<dbReference type="EMBL" id="JAGKHQ010000006">
    <property type="protein sequence ID" value="KAG7513803.1"/>
    <property type="molecule type" value="Genomic_DNA"/>
</dbReference>
<keyword evidence="2" id="KW-0812">Transmembrane</keyword>